<evidence type="ECO:0000313" key="14">
    <source>
        <dbReference type="Proteomes" id="UP001148838"/>
    </source>
</evidence>
<dbReference type="InterPro" id="IPR051163">
    <property type="entry name" value="Sodium:Solute_Symporter_SSF"/>
</dbReference>
<reference evidence="13 14" key="1">
    <citation type="journal article" date="2022" name="Allergy">
        <title>Genome assembly and annotation of Periplaneta americana reveal a comprehensive cockroach allergen profile.</title>
        <authorList>
            <person name="Wang L."/>
            <person name="Xiong Q."/>
            <person name="Saelim N."/>
            <person name="Wang L."/>
            <person name="Nong W."/>
            <person name="Wan A.T."/>
            <person name="Shi M."/>
            <person name="Liu X."/>
            <person name="Cao Q."/>
            <person name="Hui J.H.L."/>
            <person name="Sookrung N."/>
            <person name="Leung T.F."/>
            <person name="Tungtrongchitr A."/>
            <person name="Tsui S.K.W."/>
        </authorList>
    </citation>
    <scope>NUCLEOTIDE SEQUENCE [LARGE SCALE GENOMIC DNA]</scope>
    <source>
        <strain evidence="13">PWHHKU_190912</strain>
    </source>
</reference>
<keyword evidence="6 12" id="KW-1133">Transmembrane helix</keyword>
<dbReference type="InterPro" id="IPR001734">
    <property type="entry name" value="Na/solute_symporter"/>
</dbReference>
<evidence type="ECO:0000256" key="4">
    <source>
        <dbReference type="ARBA" id="ARBA00022475"/>
    </source>
</evidence>
<keyword evidence="8" id="KW-0406">Ion transport</keyword>
<dbReference type="Gene3D" id="1.20.1730.10">
    <property type="entry name" value="Sodium/glucose cotransporter"/>
    <property type="match status" value="1"/>
</dbReference>
<keyword evidence="7" id="KW-0915">Sodium</keyword>
<evidence type="ECO:0000256" key="9">
    <source>
        <dbReference type="ARBA" id="ARBA00023136"/>
    </source>
</evidence>
<name>A0ABQ8SGL7_PERAM</name>
<protein>
    <submittedName>
        <fullName evidence="13">Uncharacterized protein</fullName>
    </submittedName>
</protein>
<dbReference type="Proteomes" id="UP001148838">
    <property type="component" value="Unassembled WGS sequence"/>
</dbReference>
<evidence type="ECO:0000256" key="5">
    <source>
        <dbReference type="ARBA" id="ARBA00022692"/>
    </source>
</evidence>
<evidence type="ECO:0000256" key="6">
    <source>
        <dbReference type="ARBA" id="ARBA00022989"/>
    </source>
</evidence>
<comment type="caution">
    <text evidence="13">The sequence shown here is derived from an EMBL/GenBank/DDBJ whole genome shotgun (WGS) entry which is preliminary data.</text>
</comment>
<comment type="similarity">
    <text evidence="2 11">Belongs to the sodium:solute symporter (SSF) (TC 2.A.21) family.</text>
</comment>
<keyword evidence="4" id="KW-1003">Cell membrane</keyword>
<comment type="subcellular location">
    <subcellularLocation>
        <location evidence="1">Cell membrane</location>
        <topology evidence="1">Multi-pass membrane protein</topology>
    </subcellularLocation>
</comment>
<dbReference type="Pfam" id="PF00474">
    <property type="entry name" value="SSF"/>
    <property type="match status" value="1"/>
</dbReference>
<evidence type="ECO:0000256" key="8">
    <source>
        <dbReference type="ARBA" id="ARBA00023065"/>
    </source>
</evidence>
<sequence>MSSFRCCAFVAGQRTQDDCDGDCDFQGGIKAVVWTDFLQGLVMVVSSFIVIILGLIHVGGFRSVLERNLEGGRIRELE</sequence>
<evidence type="ECO:0000256" key="2">
    <source>
        <dbReference type="ARBA" id="ARBA00006434"/>
    </source>
</evidence>
<gene>
    <name evidence="13" type="ORF">ANN_15529</name>
</gene>
<evidence type="ECO:0000313" key="13">
    <source>
        <dbReference type="EMBL" id="KAJ4433270.1"/>
    </source>
</evidence>
<keyword evidence="10" id="KW-0739">Sodium transport</keyword>
<evidence type="ECO:0000256" key="1">
    <source>
        <dbReference type="ARBA" id="ARBA00004651"/>
    </source>
</evidence>
<evidence type="ECO:0000256" key="10">
    <source>
        <dbReference type="ARBA" id="ARBA00023201"/>
    </source>
</evidence>
<dbReference type="EMBL" id="JAJSOF020000027">
    <property type="protein sequence ID" value="KAJ4433270.1"/>
    <property type="molecule type" value="Genomic_DNA"/>
</dbReference>
<feature type="transmembrane region" description="Helical" evidence="12">
    <location>
        <begin position="41"/>
        <end position="65"/>
    </location>
</feature>
<evidence type="ECO:0000256" key="3">
    <source>
        <dbReference type="ARBA" id="ARBA00022448"/>
    </source>
</evidence>
<dbReference type="PROSITE" id="PS50283">
    <property type="entry name" value="NA_SOLUT_SYMP_3"/>
    <property type="match status" value="1"/>
</dbReference>
<evidence type="ECO:0000256" key="12">
    <source>
        <dbReference type="SAM" id="Phobius"/>
    </source>
</evidence>
<dbReference type="PANTHER" id="PTHR42985:SF46">
    <property type="entry name" value="FI02923P-RELATED"/>
    <property type="match status" value="1"/>
</dbReference>
<keyword evidence="9 12" id="KW-0472">Membrane</keyword>
<keyword evidence="3" id="KW-0813">Transport</keyword>
<keyword evidence="5 12" id="KW-0812">Transmembrane</keyword>
<organism evidence="13 14">
    <name type="scientific">Periplaneta americana</name>
    <name type="common">American cockroach</name>
    <name type="synonym">Blatta americana</name>
    <dbReference type="NCBI Taxonomy" id="6978"/>
    <lineage>
        <taxon>Eukaryota</taxon>
        <taxon>Metazoa</taxon>
        <taxon>Ecdysozoa</taxon>
        <taxon>Arthropoda</taxon>
        <taxon>Hexapoda</taxon>
        <taxon>Insecta</taxon>
        <taxon>Pterygota</taxon>
        <taxon>Neoptera</taxon>
        <taxon>Polyneoptera</taxon>
        <taxon>Dictyoptera</taxon>
        <taxon>Blattodea</taxon>
        <taxon>Blattoidea</taxon>
        <taxon>Blattidae</taxon>
        <taxon>Blattinae</taxon>
        <taxon>Periplaneta</taxon>
    </lineage>
</organism>
<dbReference type="PANTHER" id="PTHR42985">
    <property type="entry name" value="SODIUM-COUPLED MONOCARBOXYLATE TRANSPORTER"/>
    <property type="match status" value="1"/>
</dbReference>
<accession>A0ABQ8SGL7</accession>
<evidence type="ECO:0000256" key="7">
    <source>
        <dbReference type="ARBA" id="ARBA00023053"/>
    </source>
</evidence>
<dbReference type="InterPro" id="IPR038377">
    <property type="entry name" value="Na/Glc_symporter_sf"/>
</dbReference>
<evidence type="ECO:0000256" key="11">
    <source>
        <dbReference type="RuleBase" id="RU362091"/>
    </source>
</evidence>
<keyword evidence="14" id="KW-1185">Reference proteome</keyword>
<proteinExistence type="inferred from homology"/>